<name>A0A4Y2KZI2_ARAVE</name>
<reference evidence="3 5" key="1">
    <citation type="journal article" date="2019" name="Sci. Rep.">
        <title>Orb-weaving spider Araneus ventricosus genome elucidates the spidroin gene catalogue.</title>
        <authorList>
            <person name="Kono N."/>
            <person name="Nakamura H."/>
            <person name="Ohtoshi R."/>
            <person name="Moran D.A.P."/>
            <person name="Shinohara A."/>
            <person name="Yoshida Y."/>
            <person name="Fujiwara M."/>
            <person name="Mori M."/>
            <person name="Tomita M."/>
            <person name="Arakawa K."/>
        </authorList>
    </citation>
    <scope>NUCLEOTIDE SEQUENCE [LARGE SCALE GENOMIC DNA]</scope>
</reference>
<evidence type="ECO:0000313" key="2">
    <source>
        <dbReference type="EMBL" id="GBN07678.1"/>
    </source>
</evidence>
<keyword evidence="5" id="KW-1185">Reference proteome</keyword>
<organism evidence="3 5">
    <name type="scientific">Araneus ventricosus</name>
    <name type="common">Orbweaver spider</name>
    <name type="synonym">Epeira ventricosa</name>
    <dbReference type="NCBI Taxonomy" id="182803"/>
    <lineage>
        <taxon>Eukaryota</taxon>
        <taxon>Metazoa</taxon>
        <taxon>Ecdysozoa</taxon>
        <taxon>Arthropoda</taxon>
        <taxon>Chelicerata</taxon>
        <taxon>Arachnida</taxon>
        <taxon>Araneae</taxon>
        <taxon>Araneomorphae</taxon>
        <taxon>Entelegynae</taxon>
        <taxon>Araneoidea</taxon>
        <taxon>Araneidae</taxon>
        <taxon>Araneus</taxon>
    </lineage>
</organism>
<dbReference type="EMBL" id="BGPR01197069">
    <property type="protein sequence ID" value="GBN07678.1"/>
    <property type="molecule type" value="Genomic_DNA"/>
</dbReference>
<gene>
    <name evidence="3" type="ORF">AVEN_217696_1</name>
    <name evidence="4" type="ORF">AVEN_78114_1</name>
    <name evidence="2" type="ORF">AVEN_91556_1</name>
</gene>
<sequence length="86" mass="9840">MARTTPELPTPPQNFLATPDKISMSPHLRDLPESEKTMSVCEHDNSKTQRARGRKFAARFLHLNYRFPSSFRRKPPAKSLCLSVSK</sequence>
<proteinExistence type="predicted"/>
<protein>
    <submittedName>
        <fullName evidence="3">Uncharacterized protein</fullName>
    </submittedName>
</protein>
<dbReference type="AlphaFoldDB" id="A0A4Y2KZI2"/>
<evidence type="ECO:0000313" key="3">
    <source>
        <dbReference type="EMBL" id="GBN07725.1"/>
    </source>
</evidence>
<evidence type="ECO:0000256" key="1">
    <source>
        <dbReference type="SAM" id="MobiDB-lite"/>
    </source>
</evidence>
<accession>A0A4Y2KZI2</accession>
<feature type="compositionally biased region" description="Basic and acidic residues" evidence="1">
    <location>
        <begin position="27"/>
        <end position="47"/>
    </location>
</feature>
<dbReference type="EMBL" id="BGPR01197088">
    <property type="protein sequence ID" value="GBN07725.1"/>
    <property type="molecule type" value="Genomic_DNA"/>
</dbReference>
<feature type="region of interest" description="Disordered" evidence="1">
    <location>
        <begin position="1"/>
        <end position="49"/>
    </location>
</feature>
<dbReference type="Proteomes" id="UP000499080">
    <property type="component" value="Unassembled WGS sequence"/>
</dbReference>
<evidence type="ECO:0000313" key="5">
    <source>
        <dbReference type="Proteomes" id="UP000499080"/>
    </source>
</evidence>
<evidence type="ECO:0000313" key="4">
    <source>
        <dbReference type="EMBL" id="GBN09009.1"/>
    </source>
</evidence>
<comment type="caution">
    <text evidence="3">The sequence shown here is derived from an EMBL/GenBank/DDBJ whole genome shotgun (WGS) entry which is preliminary data.</text>
</comment>
<dbReference type="EMBL" id="BGPR01197587">
    <property type="protein sequence ID" value="GBN09009.1"/>
    <property type="molecule type" value="Genomic_DNA"/>
</dbReference>